<feature type="compositionally biased region" description="Low complexity" evidence="5">
    <location>
        <begin position="785"/>
        <end position="794"/>
    </location>
</feature>
<dbReference type="InterPro" id="IPR042855">
    <property type="entry name" value="V_SNARE_CC"/>
</dbReference>
<feature type="compositionally biased region" description="Gly residues" evidence="5">
    <location>
        <begin position="795"/>
        <end position="824"/>
    </location>
</feature>
<evidence type="ECO:0000256" key="3">
    <source>
        <dbReference type="PROSITE-ProRule" id="PRU00290"/>
    </source>
</evidence>
<gene>
    <name evidence="7" type="primary">PLEST002803</name>
    <name evidence="7" type="ORF">PLESTB_001231000</name>
</gene>
<comment type="subcellular location">
    <subcellularLocation>
        <location evidence="1">Cytoplasm</location>
    </subcellularLocation>
</comment>
<evidence type="ECO:0000313" key="7">
    <source>
        <dbReference type="EMBL" id="GLC57475.1"/>
    </source>
</evidence>
<dbReference type="PANTHER" id="PTHR10241:SF25">
    <property type="entry name" value="TOMOSYN, ISOFORM C"/>
    <property type="match status" value="1"/>
</dbReference>
<proteinExistence type="predicted"/>
<evidence type="ECO:0000256" key="1">
    <source>
        <dbReference type="ARBA" id="ARBA00004496"/>
    </source>
</evidence>
<dbReference type="SUPFAM" id="SSF50978">
    <property type="entry name" value="WD40 repeat-like"/>
    <property type="match status" value="2"/>
</dbReference>
<feature type="region of interest" description="Disordered" evidence="5">
    <location>
        <begin position="1268"/>
        <end position="1446"/>
    </location>
</feature>
<organism evidence="7 8">
    <name type="scientific">Pleodorina starrii</name>
    <dbReference type="NCBI Taxonomy" id="330485"/>
    <lineage>
        <taxon>Eukaryota</taxon>
        <taxon>Viridiplantae</taxon>
        <taxon>Chlorophyta</taxon>
        <taxon>core chlorophytes</taxon>
        <taxon>Chlorophyceae</taxon>
        <taxon>CS clade</taxon>
        <taxon>Chlamydomonadales</taxon>
        <taxon>Volvocaceae</taxon>
        <taxon>Pleodorina</taxon>
    </lineage>
</organism>
<dbReference type="GO" id="GO:0019905">
    <property type="term" value="F:syntaxin binding"/>
    <property type="evidence" value="ECO:0007669"/>
    <property type="project" value="TreeGrafter"/>
</dbReference>
<evidence type="ECO:0000256" key="4">
    <source>
        <dbReference type="SAM" id="Coils"/>
    </source>
</evidence>
<feature type="compositionally biased region" description="Acidic residues" evidence="5">
    <location>
        <begin position="341"/>
        <end position="374"/>
    </location>
</feature>
<dbReference type="Proteomes" id="UP001165080">
    <property type="component" value="Unassembled WGS sequence"/>
</dbReference>
<dbReference type="Gene3D" id="2.130.10.10">
    <property type="entry name" value="YVTN repeat-like/Quinoprotein amine dehydrogenase"/>
    <property type="match status" value="2"/>
</dbReference>
<comment type="caution">
    <text evidence="7">The sequence shown here is derived from an EMBL/GenBank/DDBJ whole genome shotgun (WGS) entry which is preliminary data.</text>
</comment>
<dbReference type="EMBL" id="BRXU01000019">
    <property type="protein sequence ID" value="GLC57475.1"/>
    <property type="molecule type" value="Genomic_DNA"/>
</dbReference>
<dbReference type="GO" id="GO:0005096">
    <property type="term" value="F:GTPase activator activity"/>
    <property type="evidence" value="ECO:0007669"/>
    <property type="project" value="TreeGrafter"/>
</dbReference>
<dbReference type="GO" id="GO:0045159">
    <property type="term" value="F:myosin II binding"/>
    <property type="evidence" value="ECO:0007669"/>
    <property type="project" value="TreeGrafter"/>
</dbReference>
<dbReference type="GO" id="GO:0005737">
    <property type="term" value="C:cytoplasm"/>
    <property type="evidence" value="ECO:0007669"/>
    <property type="project" value="UniProtKB-SubCell"/>
</dbReference>
<dbReference type="Gene3D" id="1.20.5.110">
    <property type="match status" value="1"/>
</dbReference>
<dbReference type="Pfam" id="PF00957">
    <property type="entry name" value="Synaptobrevin"/>
    <property type="match status" value="1"/>
</dbReference>
<reference evidence="7 8" key="1">
    <citation type="journal article" date="2023" name="Commun. Biol.">
        <title>Reorganization of the ancestral sex-determining regions during the evolution of trioecy in Pleodorina starrii.</title>
        <authorList>
            <person name="Takahashi K."/>
            <person name="Suzuki S."/>
            <person name="Kawai-Toyooka H."/>
            <person name="Yamamoto K."/>
            <person name="Hamaji T."/>
            <person name="Ootsuki R."/>
            <person name="Yamaguchi H."/>
            <person name="Kawachi M."/>
            <person name="Higashiyama T."/>
            <person name="Nozaki H."/>
        </authorList>
    </citation>
    <scope>NUCLEOTIDE SEQUENCE [LARGE SCALE GENOMIC DNA]</scope>
    <source>
        <strain evidence="7 8">NIES-4479</strain>
    </source>
</reference>
<evidence type="ECO:0000259" key="6">
    <source>
        <dbReference type="PROSITE" id="PS50892"/>
    </source>
</evidence>
<feature type="compositionally biased region" description="Acidic residues" evidence="5">
    <location>
        <begin position="842"/>
        <end position="859"/>
    </location>
</feature>
<keyword evidence="8" id="KW-1185">Reference proteome</keyword>
<dbReference type="SUPFAM" id="SSF58038">
    <property type="entry name" value="SNARE fusion complex"/>
    <property type="match status" value="1"/>
</dbReference>
<feature type="coiled-coil region" evidence="4">
    <location>
        <begin position="1458"/>
        <end position="1485"/>
    </location>
</feature>
<feature type="region of interest" description="Disordered" evidence="5">
    <location>
        <begin position="874"/>
        <end position="920"/>
    </location>
</feature>
<dbReference type="InterPro" id="IPR036322">
    <property type="entry name" value="WD40_repeat_dom_sf"/>
</dbReference>
<dbReference type="PANTHER" id="PTHR10241">
    <property type="entry name" value="LETHAL 2 GIANT LARVAE PROTEIN"/>
    <property type="match status" value="1"/>
</dbReference>
<dbReference type="GO" id="GO:0006887">
    <property type="term" value="P:exocytosis"/>
    <property type="evidence" value="ECO:0007669"/>
    <property type="project" value="TreeGrafter"/>
</dbReference>
<dbReference type="GO" id="GO:0006893">
    <property type="term" value="P:Golgi to plasma membrane transport"/>
    <property type="evidence" value="ECO:0007669"/>
    <property type="project" value="TreeGrafter"/>
</dbReference>
<name>A0A9W6BT36_9CHLO</name>
<evidence type="ECO:0000313" key="8">
    <source>
        <dbReference type="Proteomes" id="UP001165080"/>
    </source>
</evidence>
<evidence type="ECO:0000256" key="2">
    <source>
        <dbReference type="ARBA" id="ARBA00022490"/>
    </source>
</evidence>
<dbReference type="CDD" id="cd15873">
    <property type="entry name" value="R-SNARE_STXBP5_6"/>
    <property type="match status" value="1"/>
</dbReference>
<dbReference type="GO" id="GO:0005886">
    <property type="term" value="C:plasma membrane"/>
    <property type="evidence" value="ECO:0007669"/>
    <property type="project" value="TreeGrafter"/>
</dbReference>
<feature type="compositionally biased region" description="Low complexity" evidence="5">
    <location>
        <begin position="1345"/>
        <end position="1375"/>
    </location>
</feature>
<sequence length="1501" mass="156535">MSLFSFGSVGGAKKKEPEVKADRLRADALASVERALLCASGVPGTADALAFEPVQGLVAIATSDGKIKLFGRPGCEATVYSAARYPYATRQLQFLQNRGVFVRVSKGGFMESWSVRSGSSADGGVRSLGIVKVRGDKICCVADMARDPYVLLGCASGSLRIAMLVDGAGCPTTQPRQARGFAVAPYRVRPHEMCGEGEVRQLAVQSYGPIHRALVLFTAGMVAVWDLRAVELVSSINPTSADATSAWPALKEAGEATAVCWIGTDRGDFASGHLDGSVVVWTLPGLEPGRAAVAAVLRVHPGAAEPVRMLRCVFGEADGLLVLGGQEVEQPEGLTWLPLPDGDEAEAAQAEEDEEDEEASESDEEPDEEAEEYDAGAGSGGAGGRAAARRRRRRSVTARRAPKRAPYKLPWFGHLIGFSLVVDGGCVTGYEAPSAVLQLVEGGQLVLYYLQDEQPLMVAPYFQQRTAITVTEAPMVPLRRPANCSPNAISLAALRKVAADAGDELPDAAATSAQMGAFACGAPPPVPADATWGLLYCTGYKDGGVCLWDLHGGTTRLLCAAPAGDAAAEVKRGSSGGAVTCLHLVWPTGLLLAGHHKGEVRMYQFSNTERQVDCVTLESIATPGVAHPLHQPAGLQLRLRVRVNSGEITSLAYCQSIRAVAVGDKAGGVALVDTARPVVRWYAMPTQNAVLGAALAPLPLPPARLRVPEVVGEEGAQHHAVVIADSEGGLAALDAARGCFIGRNGELSPKNRSYTLSLELLDEAFNPLWSRRQVGAGCDQAALGGNTSTSTWAAGGAGGGGLKGRGSKQLGGDGDGGEASGRGGAEQQRRRGAAGRGRGWDDAEEEEEDADSDEDDEEDIEGLDADALLAKAAMELDGSRRSPRRNRSGGGGGGRTRPREHSRRSSQAANQLEDASGAPAVLTTCPDPTAHYVLLVTDQYLRVYSASNVVTGERSTVAKRSPAAHQQLVYARPVQGAGGAPGVMALAAAEHGLSVQVYSLPSLELVLETPLSASLSWFWDVPPGHERKLGRLAATSRLGHLLLLGLSNELLTMGLAAGLPRPAPPRSLFDSGAATASLAATTSYEDEHQVTAQGRLMRLRTASQIRQGHQQQQGVTHGSAMDGLVGPTASISSAADVIEGIDSPIARTEGRRVDKLPSAASAVAAAALQAPRAGAERVAGVANVALTRVFNRVQQGLSRAVEETTRGVRQLATNVEKGVANMIDGAGGLAAAGASGEVREGPAGGPRGHSAEWYASLPDLSVVFSRTVPEDEETLERLRRKQRQREQGGQAGGRSGGDDADEDDDDDVSILAITDDEDEDKGGGGGRRDGAAATRPAAPPPPQLAPVLSAGGAAAAARPRAQPTAAASAAAVRSVGGEEASDRNDLFAGARPYTSAGGGGGAAFGTSRAGQAAAGSSGISQPRTRTADEIKRAYGRPTTATSRTNEVRSVMEQNRARLAERGEKLARLDDKAAELEESAAGFAEMARQLAERERNKKWWQL</sequence>
<protein>
    <recommendedName>
        <fullName evidence="6">V-SNARE coiled-coil homology domain-containing protein</fullName>
    </recommendedName>
</protein>
<keyword evidence="3 4" id="KW-0175">Coiled coil</keyword>
<feature type="region of interest" description="Disordered" evidence="5">
    <location>
        <begin position="332"/>
        <end position="399"/>
    </location>
</feature>
<feature type="compositionally biased region" description="Basic residues" evidence="5">
    <location>
        <begin position="387"/>
        <end position="399"/>
    </location>
</feature>
<dbReference type="PROSITE" id="PS50892">
    <property type="entry name" value="V_SNARE"/>
    <property type="match status" value="1"/>
</dbReference>
<feature type="compositionally biased region" description="Low complexity" evidence="5">
    <location>
        <begin position="1404"/>
        <end position="1420"/>
    </location>
</feature>
<feature type="compositionally biased region" description="Acidic residues" evidence="5">
    <location>
        <begin position="1298"/>
        <end position="1320"/>
    </location>
</feature>
<keyword evidence="2" id="KW-0963">Cytoplasm</keyword>
<feature type="region of interest" description="Disordered" evidence="5">
    <location>
        <begin position="785"/>
        <end position="859"/>
    </location>
</feature>
<evidence type="ECO:0000256" key="5">
    <source>
        <dbReference type="SAM" id="MobiDB-lite"/>
    </source>
</evidence>
<accession>A0A9W6BT36</accession>
<dbReference type="InterPro" id="IPR015943">
    <property type="entry name" value="WD40/YVTN_repeat-like_dom_sf"/>
</dbReference>
<feature type="domain" description="V-SNARE coiled-coil homology" evidence="6">
    <location>
        <begin position="1436"/>
        <end position="1500"/>
    </location>
</feature>